<dbReference type="Proteomes" id="UP000176951">
    <property type="component" value="Unassembled WGS sequence"/>
</dbReference>
<reference evidence="1 2" key="1">
    <citation type="journal article" date="2016" name="Nat. Commun.">
        <title>Thousands of microbial genomes shed light on interconnected biogeochemical processes in an aquifer system.</title>
        <authorList>
            <person name="Anantharaman K."/>
            <person name="Brown C.T."/>
            <person name="Hug L.A."/>
            <person name="Sharon I."/>
            <person name="Castelle C.J."/>
            <person name="Probst A.J."/>
            <person name="Thomas B.C."/>
            <person name="Singh A."/>
            <person name="Wilkins M.J."/>
            <person name="Karaoz U."/>
            <person name="Brodie E.L."/>
            <person name="Williams K.H."/>
            <person name="Hubbard S.S."/>
            <person name="Banfield J.F."/>
        </authorList>
    </citation>
    <scope>NUCLEOTIDE SEQUENCE [LARGE SCALE GENOMIC DNA]</scope>
</reference>
<dbReference type="InterPro" id="IPR056238">
    <property type="entry name" value="YunG-like"/>
</dbReference>
<organism evidence="1 2">
    <name type="scientific">Candidatus Terrybacteria bacterium RIFCSPLOWO2_01_FULL_40_23</name>
    <dbReference type="NCBI Taxonomy" id="1802366"/>
    <lineage>
        <taxon>Bacteria</taxon>
        <taxon>Candidatus Terryibacteriota</taxon>
    </lineage>
</organism>
<sequence length="132" mass="14945">MAKQLTREDFKILLPLICDKETSSNPDNWMPGNPLWGHCAVVSVLAQDIFGGELLRASLLNYPEFALMGSHYCNRLPDGTHEDFTASQFGNYYPINLVAEPRDRSYVLSNLGTATRYALLAERFRIFLKTNT</sequence>
<proteinExistence type="predicted"/>
<dbReference type="AlphaFoldDB" id="A0A1G2PPY0"/>
<dbReference type="Pfam" id="PF24585">
    <property type="entry name" value="YunG"/>
    <property type="match status" value="1"/>
</dbReference>
<comment type="caution">
    <text evidence="1">The sequence shown here is derived from an EMBL/GenBank/DDBJ whole genome shotgun (WGS) entry which is preliminary data.</text>
</comment>
<evidence type="ECO:0000313" key="2">
    <source>
        <dbReference type="Proteomes" id="UP000176951"/>
    </source>
</evidence>
<gene>
    <name evidence="1" type="ORF">A3A97_03535</name>
</gene>
<accession>A0A1G2PPY0</accession>
<evidence type="ECO:0000313" key="1">
    <source>
        <dbReference type="EMBL" id="OHA50395.1"/>
    </source>
</evidence>
<protein>
    <submittedName>
        <fullName evidence="1">Uncharacterized protein</fullName>
    </submittedName>
</protein>
<name>A0A1G2PPY0_9BACT</name>
<dbReference type="EMBL" id="MHSW01000038">
    <property type="protein sequence ID" value="OHA50395.1"/>
    <property type="molecule type" value="Genomic_DNA"/>
</dbReference>